<evidence type="ECO:0000313" key="1">
    <source>
        <dbReference type="EMBL" id="SBW11604.1"/>
    </source>
</evidence>
<dbReference type="AlphaFoldDB" id="A0A212KIS5"/>
<protein>
    <recommendedName>
        <fullName evidence="2">Knr4/Smi1-like domain-containing protein</fullName>
    </recommendedName>
</protein>
<gene>
    <name evidence="1" type="ORF">KL86APRO_20245</name>
</gene>
<dbReference type="Gene3D" id="3.40.1580.10">
    <property type="entry name" value="SMI1/KNR4-like"/>
    <property type="match status" value="1"/>
</dbReference>
<dbReference type="NCBIfam" id="NF038335">
    <property type="entry name" value="YPO0640_fam"/>
    <property type="match status" value="1"/>
</dbReference>
<evidence type="ECO:0008006" key="2">
    <source>
        <dbReference type="Google" id="ProtNLM"/>
    </source>
</evidence>
<dbReference type="EMBL" id="FLUO01000002">
    <property type="protein sequence ID" value="SBW11604.1"/>
    <property type="molecule type" value="Genomic_DNA"/>
</dbReference>
<proteinExistence type="predicted"/>
<dbReference type="InterPro" id="IPR037883">
    <property type="entry name" value="Knr4/Smi1-like_sf"/>
</dbReference>
<organism evidence="1">
    <name type="scientific">uncultured Alphaproteobacteria bacterium</name>
    <dbReference type="NCBI Taxonomy" id="91750"/>
    <lineage>
        <taxon>Bacteria</taxon>
        <taxon>Pseudomonadati</taxon>
        <taxon>Pseudomonadota</taxon>
        <taxon>Alphaproteobacteria</taxon>
        <taxon>environmental samples</taxon>
    </lineage>
</organism>
<accession>A0A212KIS5</accession>
<dbReference type="SUPFAM" id="SSF160631">
    <property type="entry name" value="SMI1/KNR4-like"/>
    <property type="match status" value="1"/>
</dbReference>
<sequence length="145" mass="16366">MPMRTLLCLQDRAPFVAPRAEPDALARIAEALEDLDAPALPGDFAQFLAEANGFVWNGIEIFGSERIVLDRDHSVVPALAEINDSYHAKFDEMRSRLVIGRAEDDLYVFDDCADAYLILDRRGFEEAARFPTFAELLRHIVAERK</sequence>
<name>A0A212KIS5_9PROT</name>
<reference evidence="1" key="1">
    <citation type="submission" date="2016-04" db="EMBL/GenBank/DDBJ databases">
        <authorList>
            <person name="Evans L.H."/>
            <person name="Alamgir A."/>
            <person name="Owens N."/>
            <person name="Weber N.D."/>
            <person name="Virtaneva K."/>
            <person name="Barbian K."/>
            <person name="Babar A."/>
            <person name="Rosenke K."/>
        </authorList>
    </citation>
    <scope>NUCLEOTIDE SEQUENCE</scope>
    <source>
        <strain evidence="1">86</strain>
    </source>
</reference>